<evidence type="ECO:0000259" key="2">
    <source>
        <dbReference type="Pfam" id="PF13556"/>
    </source>
</evidence>
<dbReference type="PANTHER" id="PTHR33744">
    <property type="entry name" value="CARBOHYDRATE DIACID REGULATOR"/>
    <property type="match status" value="1"/>
</dbReference>
<gene>
    <name evidence="5" type="ORF">GCM10010094_67380</name>
</gene>
<name>A0A917VMW6_9ACTN</name>
<evidence type="ECO:0000259" key="4">
    <source>
        <dbReference type="Pfam" id="PF17853"/>
    </source>
</evidence>
<evidence type="ECO:0000313" key="6">
    <source>
        <dbReference type="Proteomes" id="UP000637788"/>
    </source>
</evidence>
<reference evidence="5" key="1">
    <citation type="journal article" date="2014" name="Int. J. Syst. Evol. Microbiol.">
        <title>Complete genome sequence of Corynebacterium casei LMG S-19264T (=DSM 44701T), isolated from a smear-ripened cheese.</title>
        <authorList>
            <consortium name="US DOE Joint Genome Institute (JGI-PGF)"/>
            <person name="Walter F."/>
            <person name="Albersmeier A."/>
            <person name="Kalinowski J."/>
            <person name="Ruckert C."/>
        </authorList>
    </citation>
    <scope>NUCLEOTIDE SEQUENCE</scope>
    <source>
        <strain evidence="5">JCM 3035</strain>
    </source>
</reference>
<protein>
    <submittedName>
        <fullName evidence="5">Uncharacterized protein</fullName>
    </submittedName>
</protein>
<organism evidence="5 6">
    <name type="scientific">Streptomyces flaveus</name>
    <dbReference type="NCBI Taxonomy" id="66370"/>
    <lineage>
        <taxon>Bacteria</taxon>
        <taxon>Bacillati</taxon>
        <taxon>Actinomycetota</taxon>
        <taxon>Actinomycetes</taxon>
        <taxon>Kitasatosporales</taxon>
        <taxon>Streptomycetaceae</taxon>
        <taxon>Streptomyces</taxon>
        <taxon>Streptomyces aurantiacus group</taxon>
    </lineage>
</organism>
<dbReference type="EMBL" id="BMPQ01000023">
    <property type="protein sequence ID" value="GGK97104.1"/>
    <property type="molecule type" value="Genomic_DNA"/>
</dbReference>
<feature type="domain" description="CdaR GGDEF-like" evidence="4">
    <location>
        <begin position="182"/>
        <end position="296"/>
    </location>
</feature>
<evidence type="ECO:0000256" key="1">
    <source>
        <dbReference type="ARBA" id="ARBA00006754"/>
    </source>
</evidence>
<reference evidence="5" key="2">
    <citation type="submission" date="2020-09" db="EMBL/GenBank/DDBJ databases">
        <authorList>
            <person name="Sun Q."/>
            <person name="Ohkuma M."/>
        </authorList>
    </citation>
    <scope>NUCLEOTIDE SEQUENCE</scope>
    <source>
        <strain evidence="5">JCM 3035</strain>
    </source>
</reference>
<dbReference type="InterPro" id="IPR042070">
    <property type="entry name" value="PucR_C-HTH_sf"/>
</dbReference>
<dbReference type="Gene3D" id="1.10.10.2840">
    <property type="entry name" value="PucR C-terminal helix-turn-helix domain"/>
    <property type="match status" value="1"/>
</dbReference>
<dbReference type="Pfam" id="PF13556">
    <property type="entry name" value="HTH_30"/>
    <property type="match status" value="1"/>
</dbReference>
<dbReference type="AlphaFoldDB" id="A0A917VMW6"/>
<dbReference type="InterPro" id="IPR025751">
    <property type="entry name" value="RsbRD_N_dom"/>
</dbReference>
<dbReference type="Proteomes" id="UP000637788">
    <property type="component" value="Unassembled WGS sequence"/>
</dbReference>
<feature type="domain" description="PucR C-terminal helix-turn-helix" evidence="2">
    <location>
        <begin position="348"/>
        <end position="404"/>
    </location>
</feature>
<feature type="domain" description="RsbT co-antagonist protein RsbRD N-terminal" evidence="3">
    <location>
        <begin position="25"/>
        <end position="168"/>
    </location>
</feature>
<dbReference type="InterPro" id="IPR041522">
    <property type="entry name" value="CdaR_GGDEF"/>
</dbReference>
<dbReference type="Pfam" id="PF17853">
    <property type="entry name" value="GGDEF_2"/>
    <property type="match status" value="1"/>
</dbReference>
<keyword evidence="6" id="KW-1185">Reference proteome</keyword>
<dbReference type="RefSeq" id="WP_189325548.1">
    <property type="nucleotide sequence ID" value="NZ_BMPQ01000023.1"/>
</dbReference>
<sequence length="421" mass="45787">MSAANVNVDMIVRDVARRTQADLENLTAEMTSMFVDVIPEFRHDDAVRRLMVASTASNLAAIVDMLELNISLDDITVPPAAAEYARRFAQHGLSLEALLRAYRLGEHMVVQRAMTTLGRLDLPTEAALATTSQIARLTNRYIDQVIEGIIDIYEDERSRWDARSDAARAAQVRAVLDTEGLDLASAEKMLSTSLRGWHLAAIIWTQPGSPDPDAAQLRAGAAMLSAATGKAPLTISADERTHWAWISSTAKPTLDLPLLQHELDKHPALRIAVGDDPSPGLDGFRQTLRDAQRARTVAVTAADPHRALVLHSQVALAGLLVDHLADVRAWAGRVLGGLMNDDGATVRLRETVQVFLDAQGSFTDAAARMHVHKNTVHYRIRKAEEILGHPLTENRLDIEVALLACAQLGLGGADTHPARGN</sequence>
<dbReference type="InterPro" id="IPR051448">
    <property type="entry name" value="CdaR-like_regulators"/>
</dbReference>
<dbReference type="Pfam" id="PF14361">
    <property type="entry name" value="RsbRD_N"/>
    <property type="match status" value="1"/>
</dbReference>
<accession>A0A917VMW6</accession>
<evidence type="ECO:0000313" key="5">
    <source>
        <dbReference type="EMBL" id="GGK97104.1"/>
    </source>
</evidence>
<dbReference type="InterPro" id="IPR025736">
    <property type="entry name" value="PucR_C-HTH_dom"/>
</dbReference>
<dbReference type="PANTHER" id="PTHR33744:SF1">
    <property type="entry name" value="DNA-BINDING TRANSCRIPTIONAL ACTIVATOR ADER"/>
    <property type="match status" value="1"/>
</dbReference>
<comment type="caution">
    <text evidence="5">The sequence shown here is derived from an EMBL/GenBank/DDBJ whole genome shotgun (WGS) entry which is preliminary data.</text>
</comment>
<comment type="similarity">
    <text evidence="1">Belongs to the CdaR family.</text>
</comment>
<proteinExistence type="inferred from homology"/>
<evidence type="ECO:0000259" key="3">
    <source>
        <dbReference type="Pfam" id="PF14361"/>
    </source>
</evidence>